<feature type="compositionally biased region" description="Basic and acidic residues" evidence="1">
    <location>
        <begin position="45"/>
        <end position="55"/>
    </location>
</feature>
<evidence type="ECO:0000256" key="1">
    <source>
        <dbReference type="SAM" id="MobiDB-lite"/>
    </source>
</evidence>
<feature type="region of interest" description="Disordered" evidence="1">
    <location>
        <begin position="17"/>
        <end position="76"/>
    </location>
</feature>
<dbReference type="EMBL" id="JBIAFP010000017">
    <property type="protein sequence ID" value="MFE9228168.1"/>
    <property type="molecule type" value="Genomic_DNA"/>
</dbReference>
<evidence type="ECO:0000313" key="3">
    <source>
        <dbReference type="Proteomes" id="UP001601288"/>
    </source>
</evidence>
<organism evidence="2 3">
    <name type="scientific">Streptomyces massasporeus</name>
    <dbReference type="NCBI Taxonomy" id="67324"/>
    <lineage>
        <taxon>Bacteria</taxon>
        <taxon>Bacillati</taxon>
        <taxon>Actinomycetota</taxon>
        <taxon>Actinomycetes</taxon>
        <taxon>Kitasatosporales</taxon>
        <taxon>Streptomycetaceae</taxon>
        <taxon>Streptomyces</taxon>
    </lineage>
</organism>
<dbReference type="RefSeq" id="WP_358286014.1">
    <property type="nucleotide sequence ID" value="NZ_JBEYGJ010000024.1"/>
</dbReference>
<proteinExistence type="predicted"/>
<keyword evidence="3" id="KW-1185">Reference proteome</keyword>
<name>A0ABW6LIA9_9ACTN</name>
<sequence length="101" mass="10628">MHAVPQAALAALGVPWAKAASVPSQPDNPDATVDLPVQPALSDARGQEHHGRGDTAAEGGRQTQAERGTERMSGLMRNHTKAELLRMAYAGGLVNHNSPEK</sequence>
<gene>
    <name evidence="2" type="ORF">ACFYM3_26750</name>
</gene>
<evidence type="ECO:0000313" key="2">
    <source>
        <dbReference type="EMBL" id="MFE9228168.1"/>
    </source>
</evidence>
<comment type="caution">
    <text evidence="2">The sequence shown here is derived from an EMBL/GenBank/DDBJ whole genome shotgun (WGS) entry which is preliminary data.</text>
</comment>
<dbReference type="Proteomes" id="UP001601288">
    <property type="component" value="Unassembled WGS sequence"/>
</dbReference>
<accession>A0ABW6LIA9</accession>
<reference evidence="2 3" key="1">
    <citation type="submission" date="2024-10" db="EMBL/GenBank/DDBJ databases">
        <title>The Natural Products Discovery Center: Release of the First 8490 Sequenced Strains for Exploring Actinobacteria Biosynthetic Diversity.</title>
        <authorList>
            <person name="Kalkreuter E."/>
            <person name="Kautsar S.A."/>
            <person name="Yang D."/>
            <person name="Bader C.D."/>
            <person name="Teijaro C.N."/>
            <person name="Fluegel L."/>
            <person name="Davis C.M."/>
            <person name="Simpson J.R."/>
            <person name="Lauterbach L."/>
            <person name="Steele A.D."/>
            <person name="Gui C."/>
            <person name="Meng S."/>
            <person name="Li G."/>
            <person name="Viehrig K."/>
            <person name="Ye F."/>
            <person name="Su P."/>
            <person name="Kiefer A.F."/>
            <person name="Nichols A."/>
            <person name="Cepeda A.J."/>
            <person name="Yan W."/>
            <person name="Fan B."/>
            <person name="Jiang Y."/>
            <person name="Adhikari A."/>
            <person name="Zheng C.-J."/>
            <person name="Schuster L."/>
            <person name="Cowan T.M."/>
            <person name="Smanski M.J."/>
            <person name="Chevrette M.G."/>
            <person name="De Carvalho L.P.S."/>
            <person name="Shen B."/>
        </authorList>
    </citation>
    <scope>NUCLEOTIDE SEQUENCE [LARGE SCALE GENOMIC DNA]</scope>
    <source>
        <strain evidence="2 3">NPDC007066</strain>
    </source>
</reference>
<protein>
    <submittedName>
        <fullName evidence="2">Uncharacterized protein</fullName>
    </submittedName>
</protein>